<proteinExistence type="predicted"/>
<feature type="region of interest" description="Disordered" evidence="1">
    <location>
        <begin position="319"/>
        <end position="428"/>
    </location>
</feature>
<evidence type="ECO:0000313" key="2">
    <source>
        <dbReference type="EMBL" id="PIR03107.1"/>
    </source>
</evidence>
<dbReference type="InterPro" id="IPR008930">
    <property type="entry name" value="Terpenoid_cyclase/PrenylTrfase"/>
</dbReference>
<sequence length="428" mass="45381">DPTEPEEEEENTAPNNPGGSSTSQNQPDHSPTNAEIQSAVDALLSYIQSEQGDDGNIIDGGTSDWLTMSFAANNNNPYQIAASSSLMHFVKEYDFNGFTDLNLCAGYPRHILALLAGGVETHDESIVNLQEKIINECYADNLYGQHGINDDVFALMALLAIEQDATSGIITDITNTILEDQTDDGAFTWNGWAGADITGAAINSLLYATQHGASVESSVITNAKQYLKSEQLEDGGWGYSTSDVLTTSWAMMGINALGDTQSDWLTDDGYTPWSPLVDTVTGEGYYESAWVPGTVDWFAMKHAVPALLGASWPVVGTFAADPSENTTEQESQETAGDSNTPINGGGVQDDTLRDRATTSTEAITDRATSTDMGTSTTTEEENNATSTTFITPTAGDGSEILGTESENTDAIGGGNDDFVESGTSEATA</sequence>
<dbReference type="Gene3D" id="1.50.10.20">
    <property type="match status" value="1"/>
</dbReference>
<protein>
    <recommendedName>
        <fullName evidence="4">Squalene cyclase C-terminal domain-containing protein</fullName>
    </recommendedName>
</protein>
<organism evidence="2 3">
    <name type="scientific">Candidatus Magasanikbacteria bacterium CG11_big_fil_rev_8_21_14_0_20_43_7</name>
    <dbReference type="NCBI Taxonomy" id="1974654"/>
    <lineage>
        <taxon>Bacteria</taxon>
        <taxon>Candidatus Magasanikiibacteriota</taxon>
    </lineage>
</organism>
<feature type="non-terminal residue" evidence="2">
    <location>
        <position position="1"/>
    </location>
</feature>
<feature type="compositionally biased region" description="Polar residues" evidence="1">
    <location>
        <begin position="18"/>
        <end position="32"/>
    </location>
</feature>
<evidence type="ECO:0000313" key="3">
    <source>
        <dbReference type="Proteomes" id="UP000229782"/>
    </source>
</evidence>
<name>A0A2H0N2G2_9BACT</name>
<comment type="caution">
    <text evidence="2">The sequence shown here is derived from an EMBL/GenBank/DDBJ whole genome shotgun (WGS) entry which is preliminary data.</text>
</comment>
<feature type="compositionally biased region" description="Low complexity" evidence="1">
    <location>
        <begin position="323"/>
        <end position="334"/>
    </location>
</feature>
<feature type="region of interest" description="Disordered" evidence="1">
    <location>
        <begin position="1"/>
        <end position="32"/>
    </location>
</feature>
<dbReference type="Proteomes" id="UP000229782">
    <property type="component" value="Unassembled WGS sequence"/>
</dbReference>
<feature type="compositionally biased region" description="Low complexity" evidence="1">
    <location>
        <begin position="369"/>
        <end position="388"/>
    </location>
</feature>
<feature type="compositionally biased region" description="Acidic residues" evidence="1">
    <location>
        <begin position="1"/>
        <end position="11"/>
    </location>
</feature>
<reference evidence="2 3" key="1">
    <citation type="submission" date="2017-09" db="EMBL/GenBank/DDBJ databases">
        <title>Depth-based differentiation of microbial function through sediment-hosted aquifers and enrichment of novel symbionts in the deep terrestrial subsurface.</title>
        <authorList>
            <person name="Probst A.J."/>
            <person name="Ladd B."/>
            <person name="Jarett J.K."/>
            <person name="Geller-Mcgrath D.E."/>
            <person name="Sieber C.M."/>
            <person name="Emerson J.B."/>
            <person name="Anantharaman K."/>
            <person name="Thomas B.C."/>
            <person name="Malmstrom R."/>
            <person name="Stieglmeier M."/>
            <person name="Klingl A."/>
            <person name="Woyke T."/>
            <person name="Ryan C.M."/>
            <person name="Banfield J.F."/>
        </authorList>
    </citation>
    <scope>NUCLEOTIDE SEQUENCE [LARGE SCALE GENOMIC DNA]</scope>
    <source>
        <strain evidence="2">CG11_big_fil_rev_8_21_14_0_20_43_7</strain>
    </source>
</reference>
<dbReference type="EMBL" id="PCWM01000047">
    <property type="protein sequence ID" value="PIR03107.1"/>
    <property type="molecule type" value="Genomic_DNA"/>
</dbReference>
<accession>A0A2H0N2G2</accession>
<evidence type="ECO:0000256" key="1">
    <source>
        <dbReference type="SAM" id="MobiDB-lite"/>
    </source>
</evidence>
<dbReference type="SUPFAM" id="SSF48239">
    <property type="entry name" value="Terpenoid cyclases/Protein prenyltransferases"/>
    <property type="match status" value="1"/>
</dbReference>
<feature type="non-terminal residue" evidence="2">
    <location>
        <position position="428"/>
    </location>
</feature>
<evidence type="ECO:0008006" key="4">
    <source>
        <dbReference type="Google" id="ProtNLM"/>
    </source>
</evidence>
<gene>
    <name evidence="2" type="ORF">COV60_02045</name>
</gene>
<dbReference type="AlphaFoldDB" id="A0A2H0N2G2"/>